<dbReference type="InterPro" id="IPR013324">
    <property type="entry name" value="RNA_pol_sigma_r3/r4-like"/>
</dbReference>
<dbReference type="InterPro" id="IPR036388">
    <property type="entry name" value="WH-like_DNA-bd_sf"/>
</dbReference>
<dbReference type="InterPro" id="IPR039425">
    <property type="entry name" value="RNA_pol_sigma-70-like"/>
</dbReference>
<evidence type="ECO:0000256" key="4">
    <source>
        <dbReference type="ARBA" id="ARBA00023163"/>
    </source>
</evidence>
<dbReference type="STRING" id="391625.PPSIR1_29695"/>
<dbReference type="PANTHER" id="PTHR43133:SF8">
    <property type="entry name" value="RNA POLYMERASE SIGMA FACTOR HI_1459-RELATED"/>
    <property type="match status" value="1"/>
</dbReference>
<protein>
    <submittedName>
        <fullName evidence="7">RNA polymerase sigma subunit</fullName>
    </submittedName>
</protein>
<evidence type="ECO:0000259" key="6">
    <source>
        <dbReference type="Pfam" id="PF08281"/>
    </source>
</evidence>
<accession>A6GIC0</accession>
<dbReference type="EMBL" id="ABCS01000134">
    <property type="protein sequence ID" value="EDM74373.1"/>
    <property type="molecule type" value="Genomic_DNA"/>
</dbReference>
<evidence type="ECO:0000256" key="2">
    <source>
        <dbReference type="ARBA" id="ARBA00023082"/>
    </source>
</evidence>
<dbReference type="GO" id="GO:0003677">
    <property type="term" value="F:DNA binding"/>
    <property type="evidence" value="ECO:0007669"/>
    <property type="project" value="UniProtKB-KW"/>
</dbReference>
<dbReference type="SUPFAM" id="SSF88659">
    <property type="entry name" value="Sigma3 and sigma4 domains of RNA polymerase sigma factors"/>
    <property type="match status" value="1"/>
</dbReference>
<evidence type="ECO:0000313" key="8">
    <source>
        <dbReference type="Proteomes" id="UP000005801"/>
    </source>
</evidence>
<evidence type="ECO:0000256" key="3">
    <source>
        <dbReference type="ARBA" id="ARBA00023125"/>
    </source>
</evidence>
<reference evidence="7 8" key="1">
    <citation type="submission" date="2007-06" db="EMBL/GenBank/DDBJ databases">
        <authorList>
            <person name="Shimkets L."/>
            <person name="Ferriera S."/>
            <person name="Johnson J."/>
            <person name="Kravitz S."/>
            <person name="Beeson K."/>
            <person name="Sutton G."/>
            <person name="Rogers Y.-H."/>
            <person name="Friedman R."/>
            <person name="Frazier M."/>
            <person name="Venter J.C."/>
        </authorList>
    </citation>
    <scope>NUCLEOTIDE SEQUENCE [LARGE SCALE GENOMIC DNA]</scope>
    <source>
        <strain evidence="7 8">SIR-1</strain>
    </source>
</reference>
<dbReference type="Proteomes" id="UP000005801">
    <property type="component" value="Unassembled WGS sequence"/>
</dbReference>
<dbReference type="PANTHER" id="PTHR43133">
    <property type="entry name" value="RNA POLYMERASE ECF-TYPE SIGMA FACTO"/>
    <property type="match status" value="1"/>
</dbReference>
<sequence>MSSPQNVRELLSAELPKLYAFAYQMCGSRKDAARFVEELCAHVARLDETKLLNDGDPGRALLGMMARNMEESLGRRSEHTFESLDNILRSDITRPIDLNSQGMSDDPTQIHVMMWELKRTCLTSVLGCLPPGVRLSFVLTDLAGLSPAEAAEMLGIKESAYRVRLTRARKRIEDYLAPRCFHVDRENPCTCSGRLMIALDAGFVKPPARSDDIPHEPHDAKGSQRDVGSLYRGLPRVKQPDVEIERLISTAGG</sequence>
<comment type="caution">
    <text evidence="7">The sequence shown here is derived from an EMBL/GenBank/DDBJ whole genome shotgun (WGS) entry which is preliminary data.</text>
</comment>
<keyword evidence="3" id="KW-0238">DNA-binding</keyword>
<name>A6GIC0_9BACT</name>
<keyword evidence="1" id="KW-0805">Transcription regulation</keyword>
<feature type="domain" description="RNA polymerase sigma factor 70 region 4 type 2" evidence="6">
    <location>
        <begin position="121"/>
        <end position="172"/>
    </location>
</feature>
<dbReference type="GO" id="GO:0016987">
    <property type="term" value="F:sigma factor activity"/>
    <property type="evidence" value="ECO:0007669"/>
    <property type="project" value="UniProtKB-KW"/>
</dbReference>
<dbReference type="NCBIfam" id="TIGR02937">
    <property type="entry name" value="sigma70-ECF"/>
    <property type="match status" value="1"/>
</dbReference>
<evidence type="ECO:0000313" key="7">
    <source>
        <dbReference type="EMBL" id="EDM74373.1"/>
    </source>
</evidence>
<organism evidence="7 8">
    <name type="scientific">Plesiocystis pacifica SIR-1</name>
    <dbReference type="NCBI Taxonomy" id="391625"/>
    <lineage>
        <taxon>Bacteria</taxon>
        <taxon>Pseudomonadati</taxon>
        <taxon>Myxococcota</taxon>
        <taxon>Polyangia</taxon>
        <taxon>Nannocystales</taxon>
        <taxon>Nannocystaceae</taxon>
        <taxon>Plesiocystis</taxon>
    </lineage>
</organism>
<feature type="compositionally biased region" description="Basic and acidic residues" evidence="5">
    <location>
        <begin position="208"/>
        <end position="224"/>
    </location>
</feature>
<dbReference type="GO" id="GO:0006352">
    <property type="term" value="P:DNA-templated transcription initiation"/>
    <property type="evidence" value="ECO:0007669"/>
    <property type="project" value="InterPro"/>
</dbReference>
<proteinExistence type="predicted"/>
<keyword evidence="2" id="KW-0731">Sigma factor</keyword>
<gene>
    <name evidence="7" type="ORF">PPSIR1_29695</name>
</gene>
<dbReference type="InterPro" id="IPR013249">
    <property type="entry name" value="RNA_pol_sigma70_r4_t2"/>
</dbReference>
<dbReference type="Pfam" id="PF08281">
    <property type="entry name" value="Sigma70_r4_2"/>
    <property type="match status" value="1"/>
</dbReference>
<feature type="region of interest" description="Disordered" evidence="5">
    <location>
        <begin position="208"/>
        <end position="232"/>
    </location>
</feature>
<evidence type="ECO:0000256" key="1">
    <source>
        <dbReference type="ARBA" id="ARBA00023015"/>
    </source>
</evidence>
<dbReference type="eggNOG" id="COG1595">
    <property type="taxonomic scope" value="Bacteria"/>
</dbReference>
<dbReference type="Gene3D" id="1.10.10.10">
    <property type="entry name" value="Winged helix-like DNA-binding domain superfamily/Winged helix DNA-binding domain"/>
    <property type="match status" value="1"/>
</dbReference>
<evidence type="ECO:0000256" key="5">
    <source>
        <dbReference type="SAM" id="MobiDB-lite"/>
    </source>
</evidence>
<keyword evidence="8" id="KW-1185">Reference proteome</keyword>
<dbReference type="RefSeq" id="WP_006976456.1">
    <property type="nucleotide sequence ID" value="NZ_ABCS01000134.1"/>
</dbReference>
<keyword evidence="4" id="KW-0804">Transcription</keyword>
<dbReference type="AlphaFoldDB" id="A6GIC0"/>
<dbReference type="CDD" id="cd06171">
    <property type="entry name" value="Sigma70_r4"/>
    <property type="match status" value="1"/>
</dbReference>
<dbReference type="InterPro" id="IPR014284">
    <property type="entry name" value="RNA_pol_sigma-70_dom"/>
</dbReference>